<organism evidence="3">
    <name type="scientific">Oceaniferula spumae</name>
    <dbReference type="NCBI Taxonomy" id="2979115"/>
    <lineage>
        <taxon>Bacteria</taxon>
        <taxon>Pseudomonadati</taxon>
        <taxon>Verrucomicrobiota</taxon>
        <taxon>Verrucomicrobiia</taxon>
        <taxon>Verrucomicrobiales</taxon>
        <taxon>Verrucomicrobiaceae</taxon>
        <taxon>Oceaniferula</taxon>
    </lineage>
</organism>
<dbReference type="Pfam" id="PF01882">
    <property type="entry name" value="DUF58"/>
    <property type="match status" value="1"/>
</dbReference>
<dbReference type="KEGG" id="osu:NT6N_12210"/>
<keyword evidence="1" id="KW-0812">Transmembrane</keyword>
<sequence>MAEVKHTGFFQRQIYRIYHRNSALAHFLTHRIRPAGILLVMLVPAAWLLMPQHALGPLFQLRGLIFAVLGICFVWTLLRRAKVTVHRELPRVATAGETVNYHVRVKNTGLLSLSGSRLLELAPDNRPGLELFTHSREPGEEKRNIFDRTLGYYRWEWLQRGLTLFANESSAPLPKISPGETVSTTLTLTPNKRGIISLTDLRVCLPDPLGVFQRVRKTQSTADKLVVLPHRYRLPPYNIPGNARFQLGGEAASSTTGQSGDFTCVREYRPGDPLRHIHWKSWARTGKAIVKEYEDVFFPRYGLVLDTFAPAEEADLFEEAVSVAASFAASIDTRETLLDLMFIRDEAYVFSAGRGEERIDKMLEVLAGVQCEPIQDFEALQNLVLRYRDDLTACICIFTGWCEQRRDTVQNLQRAGVELKVISICRELDDAHRIHSQYPSPVPVQWLRSTHVEQDLHQRPH</sequence>
<dbReference type="AlphaFoldDB" id="A0AAT9FJP6"/>
<evidence type="ECO:0000313" key="3">
    <source>
        <dbReference type="EMBL" id="BDS06181.1"/>
    </source>
</evidence>
<feature type="transmembrane region" description="Helical" evidence="1">
    <location>
        <begin position="59"/>
        <end position="78"/>
    </location>
</feature>
<gene>
    <name evidence="3" type="ORF">NT6N_12210</name>
</gene>
<accession>A0AAT9FJP6</accession>
<dbReference type="PANTHER" id="PTHR34351">
    <property type="entry name" value="SLR1927 PROTEIN-RELATED"/>
    <property type="match status" value="1"/>
</dbReference>
<dbReference type="InterPro" id="IPR002881">
    <property type="entry name" value="DUF58"/>
</dbReference>
<reference evidence="3" key="1">
    <citation type="submission" date="2024-07" db="EMBL/GenBank/DDBJ databases">
        <title>Complete genome sequence of Verrucomicrobiaceae bacterium NT6N.</title>
        <authorList>
            <person name="Huang C."/>
            <person name="Takami H."/>
            <person name="Hamasaki K."/>
        </authorList>
    </citation>
    <scope>NUCLEOTIDE SEQUENCE</scope>
    <source>
        <strain evidence="3">NT6N</strain>
    </source>
</reference>
<proteinExistence type="predicted"/>
<dbReference type="EMBL" id="AP026866">
    <property type="protein sequence ID" value="BDS06181.1"/>
    <property type="molecule type" value="Genomic_DNA"/>
</dbReference>
<evidence type="ECO:0000256" key="1">
    <source>
        <dbReference type="SAM" id="Phobius"/>
    </source>
</evidence>
<feature type="domain" description="DUF58" evidence="2">
    <location>
        <begin position="265"/>
        <end position="422"/>
    </location>
</feature>
<evidence type="ECO:0000259" key="2">
    <source>
        <dbReference type="Pfam" id="PF01882"/>
    </source>
</evidence>
<name>A0AAT9FJP6_9BACT</name>
<protein>
    <recommendedName>
        <fullName evidence="2">DUF58 domain-containing protein</fullName>
    </recommendedName>
</protein>
<keyword evidence="1" id="KW-0472">Membrane</keyword>
<keyword evidence="1" id="KW-1133">Transmembrane helix</keyword>
<feature type="transmembrane region" description="Helical" evidence="1">
    <location>
        <begin position="35"/>
        <end position="53"/>
    </location>
</feature>